<dbReference type="SUPFAM" id="SSF46785">
    <property type="entry name" value="Winged helix' DNA-binding domain"/>
    <property type="match status" value="1"/>
</dbReference>
<evidence type="ECO:0000256" key="6">
    <source>
        <dbReference type="ARBA" id="ARBA00022741"/>
    </source>
</evidence>
<dbReference type="PROSITE" id="PS50862">
    <property type="entry name" value="AA_TRNA_LIGASE_II"/>
    <property type="match status" value="1"/>
</dbReference>
<feature type="binding site" evidence="11">
    <location>
        <position position="356"/>
    </location>
    <ligand>
        <name>L-phenylalanine</name>
        <dbReference type="ChEBI" id="CHEBI:58095"/>
    </ligand>
</feature>
<feature type="binding site" evidence="11">
    <location>
        <position position="435"/>
    </location>
    <ligand>
        <name>L-phenylalanine</name>
        <dbReference type="ChEBI" id="CHEBI:58095"/>
    </ligand>
</feature>
<evidence type="ECO:0000313" key="13">
    <source>
        <dbReference type="EMBL" id="KXB06416.1"/>
    </source>
</evidence>
<reference evidence="13 14" key="1">
    <citation type="journal article" date="2016" name="Sci. Rep.">
        <title>Metabolic traits of an uncultured archaeal lineage -MSBL1- from brine pools of the Red Sea.</title>
        <authorList>
            <person name="Mwirichia R."/>
            <person name="Alam I."/>
            <person name="Rashid M."/>
            <person name="Vinu M."/>
            <person name="Ba-Alawi W."/>
            <person name="Anthony Kamau A."/>
            <person name="Kamanda Ngugi D."/>
            <person name="Goker M."/>
            <person name="Klenk H.P."/>
            <person name="Bajic V."/>
            <person name="Stingl U."/>
        </authorList>
    </citation>
    <scope>NUCLEOTIDE SEQUENCE [LARGE SCALE GENOMIC DNA]</scope>
    <source>
        <strain evidence="13">SCGC-AAA382F02</strain>
    </source>
</reference>
<evidence type="ECO:0000256" key="10">
    <source>
        <dbReference type="ARBA" id="ARBA00023146"/>
    </source>
</evidence>
<evidence type="ECO:0000256" key="8">
    <source>
        <dbReference type="ARBA" id="ARBA00022842"/>
    </source>
</evidence>
<evidence type="ECO:0000256" key="7">
    <source>
        <dbReference type="ARBA" id="ARBA00022840"/>
    </source>
</evidence>
<feature type="binding site" evidence="11">
    <location>
        <position position="437"/>
    </location>
    <ligand>
        <name>Mg(2+)</name>
        <dbReference type="ChEBI" id="CHEBI:18420"/>
        <note>ligand shared with heterodimeric partner</note>
    </ligand>
</feature>
<keyword evidence="5 11" id="KW-0479">Metal-binding</keyword>
<evidence type="ECO:0000259" key="12">
    <source>
        <dbReference type="PROSITE" id="PS50862"/>
    </source>
</evidence>
<dbReference type="NCBIfam" id="NF003210">
    <property type="entry name" value="PRK04172.1"/>
    <property type="match status" value="1"/>
</dbReference>
<dbReference type="PANTHER" id="PTHR11538">
    <property type="entry name" value="PHENYLALANYL-TRNA SYNTHETASE"/>
    <property type="match status" value="1"/>
</dbReference>
<dbReference type="InterPro" id="IPR036390">
    <property type="entry name" value="WH_DNA-bd_sf"/>
</dbReference>
<keyword evidence="14" id="KW-1185">Reference proteome</keyword>
<name>A0A133VIZ9_9EURY</name>
<dbReference type="InterPro" id="IPR036388">
    <property type="entry name" value="WH-like_DNA-bd_sf"/>
</dbReference>
<dbReference type="Pfam" id="PF01409">
    <property type="entry name" value="tRNA-synt_2d"/>
    <property type="match status" value="1"/>
</dbReference>
<dbReference type="GO" id="GO:0000287">
    <property type="term" value="F:magnesium ion binding"/>
    <property type="evidence" value="ECO:0007669"/>
    <property type="project" value="UniProtKB-UniRule"/>
</dbReference>
<evidence type="ECO:0000256" key="5">
    <source>
        <dbReference type="ARBA" id="ARBA00022723"/>
    </source>
</evidence>
<keyword evidence="3 11" id="KW-0963">Cytoplasm</keyword>
<keyword evidence="6 11" id="KW-0547">Nucleotide-binding</keyword>
<dbReference type="EC" id="6.1.1.20" evidence="11"/>
<dbReference type="FunFam" id="3.30.930.10:FF:000095">
    <property type="entry name" value="Phenylalanine--tRNA ligase alpha subunit"/>
    <property type="match status" value="1"/>
</dbReference>
<dbReference type="SUPFAM" id="SSF55681">
    <property type="entry name" value="Class II aaRS and biotin synthetases"/>
    <property type="match status" value="1"/>
</dbReference>
<proteinExistence type="inferred from homology"/>
<dbReference type="EMBL" id="LHYG01000003">
    <property type="protein sequence ID" value="KXB06416.1"/>
    <property type="molecule type" value="Genomic_DNA"/>
</dbReference>
<comment type="subcellular location">
    <subcellularLocation>
        <location evidence="1 11">Cytoplasm</location>
    </subcellularLocation>
</comment>
<accession>A0A133VIZ9</accession>
<keyword evidence="7 11" id="KW-0067">ATP-binding</keyword>
<evidence type="ECO:0000256" key="9">
    <source>
        <dbReference type="ARBA" id="ARBA00022917"/>
    </source>
</evidence>
<evidence type="ECO:0000256" key="11">
    <source>
        <dbReference type="HAMAP-Rule" id="MF_00282"/>
    </source>
</evidence>
<dbReference type="InterPro" id="IPR004529">
    <property type="entry name" value="Phe-tRNA-synth_IIc_asu"/>
</dbReference>
<comment type="similarity">
    <text evidence="2 11">Belongs to the class-II aminoacyl-tRNA synthetase family. Phe-tRNA synthetase alpha subunit type 2 subfamily.</text>
</comment>
<dbReference type="InterPro" id="IPR002319">
    <property type="entry name" value="Phenylalanyl-tRNA_Synthase"/>
</dbReference>
<dbReference type="Gene3D" id="1.10.10.10">
    <property type="entry name" value="Winged helix-like DNA-binding domain superfamily/Winged helix DNA-binding domain"/>
    <property type="match status" value="1"/>
</dbReference>
<dbReference type="GO" id="GO:0005737">
    <property type="term" value="C:cytoplasm"/>
    <property type="evidence" value="ECO:0007669"/>
    <property type="project" value="UniProtKB-SubCell"/>
</dbReference>
<feature type="binding site" evidence="11">
    <location>
        <position position="461"/>
    </location>
    <ligand>
        <name>L-phenylalanine</name>
        <dbReference type="ChEBI" id="CHEBI:58095"/>
    </ligand>
</feature>
<gene>
    <name evidence="11" type="primary">pheS</name>
    <name evidence="13" type="ORF">AKJ53_00315</name>
</gene>
<dbReference type="InterPro" id="IPR045864">
    <property type="entry name" value="aa-tRNA-synth_II/BPL/LPL"/>
</dbReference>
<comment type="caution">
    <text evidence="13">The sequence shown here is derived from an EMBL/GenBank/DDBJ whole genome shotgun (WGS) entry which is preliminary data.</text>
</comment>
<evidence type="ECO:0000313" key="14">
    <source>
        <dbReference type="Proteomes" id="UP000070491"/>
    </source>
</evidence>
<sequence length="512" mass="59166">MGLEEEVKTLNAQEKRVLSALGELDKEASVEEIEEFMGISQSAIMRSAFNLEEKEFLDIQEESQQQIFITNEGRKYLKGSLPERKILEVLVKEESLPVDELPEKVDIPQEKIGLSIGWVKRKGWGEIEEEDSEKTLKVTDEGLEALEEKGKDELLLEEFEDSESVFSGEIREELKEKISVLKSRDILETKDRTYRRLALSEKGEESLDLDLEIEEKVSRLSTDLLRSEKWKEADLRKYNVTAPGPSIYPGKEHPQRRVIEELRSILLRMGFEEIGGPLVESEFWNFDVLFQAQNHPAREIHDTLSLSKPERAKIPDEELLKQVKKAHEEGVAGSEGWGYDFDEEISHRPILRSQTTADTVRYLAQQPEPPVKVFCIDKVFRRERIDYQHLAEFPQAEGIVMAPDLNFRHMLGYLKQILLEMGVPKIRFRPGYFPYTEPSAEADGYFPERDEWIELLGAGMFRPELLKPLGIEHPVLAWGIGFSRIAMIRMGIEDMRDLHNNDIEWLKERTLG</sequence>
<evidence type="ECO:0000256" key="4">
    <source>
        <dbReference type="ARBA" id="ARBA00022598"/>
    </source>
</evidence>
<comment type="subunit">
    <text evidence="11">Tetramer of two alpha and two beta subunits.</text>
</comment>
<comment type="catalytic activity">
    <reaction evidence="11">
        <text>tRNA(Phe) + L-phenylalanine + ATP = L-phenylalanyl-tRNA(Phe) + AMP + diphosphate + H(+)</text>
        <dbReference type="Rhea" id="RHEA:19413"/>
        <dbReference type="Rhea" id="RHEA-COMP:9668"/>
        <dbReference type="Rhea" id="RHEA-COMP:9699"/>
        <dbReference type="ChEBI" id="CHEBI:15378"/>
        <dbReference type="ChEBI" id="CHEBI:30616"/>
        <dbReference type="ChEBI" id="CHEBI:33019"/>
        <dbReference type="ChEBI" id="CHEBI:58095"/>
        <dbReference type="ChEBI" id="CHEBI:78442"/>
        <dbReference type="ChEBI" id="CHEBI:78531"/>
        <dbReference type="ChEBI" id="CHEBI:456215"/>
        <dbReference type="EC" id="6.1.1.20"/>
    </reaction>
</comment>
<feature type="domain" description="Aminoacyl-transfer RNA synthetases class-II family profile" evidence="12">
    <location>
        <begin position="256"/>
        <end position="488"/>
    </location>
</feature>
<dbReference type="CDD" id="cd00496">
    <property type="entry name" value="PheRS_alpha_core"/>
    <property type="match status" value="1"/>
</dbReference>
<evidence type="ECO:0000256" key="1">
    <source>
        <dbReference type="ARBA" id="ARBA00004496"/>
    </source>
</evidence>
<comment type="cofactor">
    <cofactor evidence="11">
        <name>Mg(2+)</name>
        <dbReference type="ChEBI" id="CHEBI:18420"/>
    </cofactor>
    <text evidence="11">Binds 2 magnesium ions per tetramer.</text>
</comment>
<dbReference type="AlphaFoldDB" id="A0A133VIZ9"/>
<dbReference type="Proteomes" id="UP000070491">
    <property type="component" value="Unassembled WGS sequence"/>
</dbReference>
<keyword evidence="4 11" id="KW-0436">Ligase</keyword>
<dbReference type="GO" id="GO:0005524">
    <property type="term" value="F:ATP binding"/>
    <property type="evidence" value="ECO:0007669"/>
    <property type="project" value="UniProtKB-UniRule"/>
</dbReference>
<keyword evidence="10 11" id="KW-0030">Aminoacyl-tRNA synthetase</keyword>
<organism evidence="13 14">
    <name type="scientific">candidate division MSBL1 archaeon SCGC-AAA382F02</name>
    <dbReference type="NCBI Taxonomy" id="1698282"/>
    <lineage>
        <taxon>Archaea</taxon>
        <taxon>Methanobacteriati</taxon>
        <taxon>Methanobacteriota</taxon>
        <taxon>candidate division MSBL1</taxon>
    </lineage>
</organism>
<dbReference type="GO" id="GO:0004826">
    <property type="term" value="F:phenylalanine-tRNA ligase activity"/>
    <property type="evidence" value="ECO:0007669"/>
    <property type="project" value="UniProtKB-UniRule"/>
</dbReference>
<dbReference type="GO" id="GO:0006432">
    <property type="term" value="P:phenylalanyl-tRNA aminoacylation"/>
    <property type="evidence" value="ECO:0007669"/>
    <property type="project" value="UniProtKB-UniRule"/>
</dbReference>
<comment type="caution">
    <text evidence="11">Lacks conserved residue(s) required for the propagation of feature annotation.</text>
</comment>
<dbReference type="GO" id="GO:0000049">
    <property type="term" value="F:tRNA binding"/>
    <property type="evidence" value="ECO:0007669"/>
    <property type="project" value="InterPro"/>
</dbReference>
<dbReference type="InterPro" id="IPR006195">
    <property type="entry name" value="aa-tRNA-synth_II"/>
</dbReference>
<dbReference type="PATRIC" id="fig|1698282.3.peg.237"/>
<dbReference type="PANTHER" id="PTHR11538:SF40">
    <property type="entry name" value="PHENYLALANINE--TRNA LIGASE ALPHA SUBUNIT"/>
    <property type="match status" value="1"/>
</dbReference>
<dbReference type="InterPro" id="IPR022917">
    <property type="entry name" value="Phe_tRNA_ligase_alpha_bac/arc"/>
</dbReference>
<dbReference type="HAMAP" id="MF_00282">
    <property type="entry name" value="Phe_tRNA_synth_alpha2"/>
    <property type="match status" value="1"/>
</dbReference>
<keyword evidence="8 11" id="KW-0460">Magnesium</keyword>
<dbReference type="NCBIfam" id="TIGR00468">
    <property type="entry name" value="pheS"/>
    <property type="match status" value="1"/>
</dbReference>
<protein>
    <recommendedName>
        <fullName evidence="11">Phenylalanine--tRNA ligase alpha subunit</fullName>
        <ecNumber evidence="11">6.1.1.20</ecNumber>
    </recommendedName>
    <alternativeName>
        <fullName evidence="11">Phenylalanyl-tRNA synthetase alpha subunit</fullName>
        <shortName evidence="11">PheRS</shortName>
    </alternativeName>
</protein>
<evidence type="ECO:0000256" key="2">
    <source>
        <dbReference type="ARBA" id="ARBA00006703"/>
    </source>
</evidence>
<dbReference type="Gene3D" id="3.30.930.10">
    <property type="entry name" value="Bira Bifunctional Protein, Domain 2"/>
    <property type="match status" value="1"/>
</dbReference>
<keyword evidence="9 11" id="KW-0648">Protein biosynthesis</keyword>
<evidence type="ECO:0000256" key="3">
    <source>
        <dbReference type="ARBA" id="ARBA00022490"/>
    </source>
</evidence>